<dbReference type="Proteomes" id="UP000614424">
    <property type="component" value="Unassembled WGS sequence"/>
</dbReference>
<dbReference type="EMBL" id="JACNJZ010000046">
    <property type="protein sequence ID" value="MBC8316682.1"/>
    <property type="molecule type" value="Genomic_DNA"/>
</dbReference>
<name>A0A8J6NCI9_9BACT</name>
<gene>
    <name evidence="2" type="ORF">H8E41_02170</name>
</gene>
<evidence type="ECO:0000313" key="3">
    <source>
        <dbReference type="Proteomes" id="UP000614424"/>
    </source>
</evidence>
<organism evidence="2 3">
    <name type="scientific">Candidatus Desulfobia pelagia</name>
    <dbReference type="NCBI Taxonomy" id="2841692"/>
    <lineage>
        <taxon>Bacteria</taxon>
        <taxon>Pseudomonadati</taxon>
        <taxon>Thermodesulfobacteriota</taxon>
        <taxon>Desulfobulbia</taxon>
        <taxon>Desulfobulbales</taxon>
        <taxon>Desulfobulbaceae</taxon>
        <taxon>Candidatus Desulfobia</taxon>
    </lineage>
</organism>
<evidence type="ECO:0000313" key="2">
    <source>
        <dbReference type="EMBL" id="MBC8316682.1"/>
    </source>
</evidence>
<evidence type="ECO:0000256" key="1">
    <source>
        <dbReference type="SAM" id="SignalP"/>
    </source>
</evidence>
<reference evidence="2 3" key="1">
    <citation type="submission" date="2020-08" db="EMBL/GenBank/DDBJ databases">
        <title>Bridging the membrane lipid divide: bacteria of the FCB group superphylum have the potential to synthesize archaeal ether lipids.</title>
        <authorList>
            <person name="Villanueva L."/>
            <person name="Von Meijenfeldt F.A.B."/>
            <person name="Westbye A.B."/>
            <person name="Yadav S."/>
            <person name="Hopmans E.C."/>
            <person name="Dutilh B.E."/>
            <person name="Sinninghe Damste J.S."/>
        </authorList>
    </citation>
    <scope>NUCLEOTIDE SEQUENCE [LARGE SCALE GENOMIC DNA]</scope>
    <source>
        <strain evidence="2">NIOZ-UU47</strain>
    </source>
</reference>
<protein>
    <submittedName>
        <fullName evidence="2">Uncharacterized protein</fullName>
    </submittedName>
</protein>
<comment type="caution">
    <text evidence="2">The sequence shown here is derived from an EMBL/GenBank/DDBJ whole genome shotgun (WGS) entry which is preliminary data.</text>
</comment>
<accession>A0A8J6NCI9</accession>
<feature type="signal peptide" evidence="1">
    <location>
        <begin position="1"/>
        <end position="24"/>
    </location>
</feature>
<dbReference type="AlphaFoldDB" id="A0A8J6NCI9"/>
<keyword evidence="1" id="KW-0732">Signal</keyword>
<feature type="non-terminal residue" evidence="2">
    <location>
        <position position="68"/>
    </location>
</feature>
<proteinExistence type="predicted"/>
<feature type="chain" id="PRO_5035254030" evidence="1">
    <location>
        <begin position="25"/>
        <end position="68"/>
    </location>
</feature>
<sequence>MTPKKSIPALTALLVLLSFVLAAAGEYANTRALSQLTEVKVYYDVNIGNPAKLTTRLMLIDKTYKQLI</sequence>